<accession>A0A1H8WK65</accession>
<feature type="compositionally biased region" description="Low complexity" evidence="1">
    <location>
        <begin position="26"/>
        <end position="53"/>
    </location>
</feature>
<dbReference type="PROSITE" id="PS51257">
    <property type="entry name" value="PROKAR_LIPOPROTEIN"/>
    <property type="match status" value="1"/>
</dbReference>
<dbReference type="EMBL" id="FOCX01000062">
    <property type="protein sequence ID" value="SEP28016.1"/>
    <property type="molecule type" value="Genomic_DNA"/>
</dbReference>
<evidence type="ECO:0000313" key="2">
    <source>
        <dbReference type="EMBL" id="SEP28016.1"/>
    </source>
</evidence>
<gene>
    <name evidence="2" type="ORF">SAMN05216388_106214</name>
</gene>
<evidence type="ECO:0000313" key="3">
    <source>
        <dbReference type="Proteomes" id="UP000198775"/>
    </source>
</evidence>
<name>A0A1H8WK65_9EURY</name>
<feature type="region of interest" description="Disordered" evidence="1">
    <location>
        <begin position="22"/>
        <end position="53"/>
    </location>
</feature>
<sequence length="195" mass="20786">MVRLALILGCLVLLSGCAGMSTNSQSTPTVTTEMPTTATPASSTPAPTPPTVSVAPTSMELPGIAWAFDGPWPDSARRYVVDQPSTPPLDGTVSAYVWNNGSAARTLSVSLVYGTAGPIYQETVRLPANEALGFRLQEPGQYVLRAEYRNTSGQLRIPIEPSECNDKNYVLRVNQSGEIDDKYTSTLVACMSPTS</sequence>
<evidence type="ECO:0000256" key="1">
    <source>
        <dbReference type="SAM" id="MobiDB-lite"/>
    </source>
</evidence>
<keyword evidence="3" id="KW-1185">Reference proteome</keyword>
<dbReference type="Proteomes" id="UP000198775">
    <property type="component" value="Unassembled WGS sequence"/>
</dbReference>
<protein>
    <submittedName>
        <fullName evidence="2">Uncharacterized protein</fullName>
    </submittedName>
</protein>
<organism evidence="2 3">
    <name type="scientific">Halorientalis persicus</name>
    <dbReference type="NCBI Taxonomy" id="1367881"/>
    <lineage>
        <taxon>Archaea</taxon>
        <taxon>Methanobacteriati</taxon>
        <taxon>Methanobacteriota</taxon>
        <taxon>Stenosarchaea group</taxon>
        <taxon>Halobacteria</taxon>
        <taxon>Halobacteriales</taxon>
        <taxon>Haloarculaceae</taxon>
        <taxon>Halorientalis</taxon>
    </lineage>
</organism>
<dbReference type="AlphaFoldDB" id="A0A1H8WK65"/>
<reference evidence="3" key="1">
    <citation type="submission" date="2016-10" db="EMBL/GenBank/DDBJ databases">
        <authorList>
            <person name="Varghese N."/>
            <person name="Submissions S."/>
        </authorList>
    </citation>
    <scope>NUCLEOTIDE SEQUENCE [LARGE SCALE GENOMIC DNA]</scope>
    <source>
        <strain evidence="3">IBRC-M 10043</strain>
    </source>
</reference>
<proteinExistence type="predicted"/>